<sequence length="824" mass="89369">MAVPILMSCPGQGSPAPTQRPQKRGARLLTRLALAAPVVVLGCGAWSAFTAMVPPPPAQQGRPVRWGKPKSAPGSSEAVAATPQPTTPSSKASKVSSDPVKTAKQSTTAKTSKKASPKPDDLIGPGAWELRVLVALPQLLAASSGTATPGIPESIGELRSYRSSSNNGGDDDNYDYHNNNDNDNNINNNNDNNNNKLDSLALIFPYDCQHWLRIVAGPSFMARLRQDKANWCCKNQGLLCSQTSRPTTPPSTTTTPTTTPPTTTTTRTTAITSTATTTPTTTTPTTTGKQVANEPPHTPSAVTTDVAVTTTSMAALTKPDLKAFPPLHTSTATNTDDAVTTTSMAALTEPDLKAFPLHTSKAANKTTALIAALPIANADNEINTNNFDDPDVEPSESCLQHGAAYEPLMRNNPFPLHFAQDAQACQATCRNTSGCAFFTWFAELHSCHLALPTAAKATERPGFVGGPASCSESVQGISPDSFKVSDLSRQECAYQHSFVQTNVKTPKTSQQCQVQCAELAGCARFTYNTLTQACDLQGAEASREPAFRYQASGVWKCEPVIAFGLTIDGLDYGLMGTENMSQDLRMLFKIALVQHAGNWQPYDRHTKLPLQPMLRESQVRVDFAHQVEGKTDVVFELHVTRADELYFLQSLRDPDQEHKLEELADILLLTFHPELTNVSFIMKKHVSLGMLVSKLNLTDVDEKVNHVELYERTSIIGTSRSAMLRQIDTLVVTASGFTLLVLILLAACVRRPGLQPHSWSCFGFGSRTSEEYLHRTVKLRVRTPLRAAIWTTPDSTGAYARCHEQELPLDPVLEPDMETSGTQR</sequence>
<keyword evidence="1" id="KW-0677">Repeat</keyword>
<feature type="transmembrane region" description="Helical" evidence="4">
    <location>
        <begin position="730"/>
        <end position="749"/>
    </location>
</feature>
<evidence type="ECO:0000256" key="2">
    <source>
        <dbReference type="ARBA" id="ARBA00023157"/>
    </source>
</evidence>
<organism evidence="6 7">
    <name type="scientific">Polarella glacialis</name>
    <name type="common">Dinoflagellate</name>
    <dbReference type="NCBI Taxonomy" id="89957"/>
    <lineage>
        <taxon>Eukaryota</taxon>
        <taxon>Sar</taxon>
        <taxon>Alveolata</taxon>
        <taxon>Dinophyceae</taxon>
        <taxon>Suessiales</taxon>
        <taxon>Suessiaceae</taxon>
        <taxon>Polarella</taxon>
    </lineage>
</organism>
<dbReference type="Proteomes" id="UP000626109">
    <property type="component" value="Unassembled WGS sequence"/>
</dbReference>
<dbReference type="Pfam" id="PF00024">
    <property type="entry name" value="PAN_1"/>
    <property type="match status" value="2"/>
</dbReference>
<dbReference type="CDD" id="cd01100">
    <property type="entry name" value="APPLE_Factor_XI_like"/>
    <property type="match status" value="1"/>
</dbReference>
<dbReference type="SMART" id="SM00223">
    <property type="entry name" value="APPLE"/>
    <property type="match status" value="2"/>
</dbReference>
<evidence type="ECO:0000259" key="5">
    <source>
        <dbReference type="SMART" id="SM00223"/>
    </source>
</evidence>
<evidence type="ECO:0000313" key="6">
    <source>
        <dbReference type="EMBL" id="CAE8717707.1"/>
    </source>
</evidence>
<dbReference type="EMBL" id="CAJNNW010033207">
    <property type="protein sequence ID" value="CAE8717707.1"/>
    <property type="molecule type" value="Genomic_DNA"/>
</dbReference>
<dbReference type="AlphaFoldDB" id="A0A813L210"/>
<keyword evidence="4" id="KW-0472">Membrane</keyword>
<feature type="domain" description="Apple" evidence="5">
    <location>
        <begin position="492"/>
        <end position="557"/>
    </location>
</feature>
<feature type="compositionally biased region" description="Low complexity" evidence="3">
    <location>
        <begin position="243"/>
        <end position="287"/>
    </location>
</feature>
<accession>A0A813L210</accession>
<evidence type="ECO:0000256" key="4">
    <source>
        <dbReference type="SAM" id="Phobius"/>
    </source>
</evidence>
<keyword evidence="4" id="KW-0812">Transmembrane</keyword>
<gene>
    <name evidence="6" type="ORF">PGLA2088_LOCUS39672</name>
</gene>
<dbReference type="Gene3D" id="3.50.4.10">
    <property type="entry name" value="Hepatocyte Growth Factor"/>
    <property type="match status" value="2"/>
</dbReference>
<protein>
    <recommendedName>
        <fullName evidence="5">Apple domain-containing protein</fullName>
    </recommendedName>
</protein>
<feature type="compositionally biased region" description="Polar residues" evidence="3">
    <location>
        <begin position="83"/>
        <end position="96"/>
    </location>
</feature>
<evidence type="ECO:0000256" key="1">
    <source>
        <dbReference type="ARBA" id="ARBA00022737"/>
    </source>
</evidence>
<reference evidence="6" key="1">
    <citation type="submission" date="2021-02" db="EMBL/GenBank/DDBJ databases">
        <authorList>
            <person name="Dougan E. K."/>
            <person name="Rhodes N."/>
            <person name="Thang M."/>
            <person name="Chan C."/>
        </authorList>
    </citation>
    <scope>NUCLEOTIDE SEQUENCE</scope>
</reference>
<feature type="region of interest" description="Disordered" evidence="3">
    <location>
        <begin position="55"/>
        <end position="122"/>
    </location>
</feature>
<dbReference type="GO" id="GO:0005576">
    <property type="term" value="C:extracellular region"/>
    <property type="evidence" value="ECO:0007669"/>
    <property type="project" value="InterPro"/>
</dbReference>
<proteinExistence type="predicted"/>
<feature type="region of interest" description="Disordered" evidence="3">
    <location>
        <begin position="144"/>
        <end position="192"/>
    </location>
</feature>
<evidence type="ECO:0000256" key="3">
    <source>
        <dbReference type="SAM" id="MobiDB-lite"/>
    </source>
</evidence>
<evidence type="ECO:0000313" key="7">
    <source>
        <dbReference type="Proteomes" id="UP000626109"/>
    </source>
</evidence>
<feature type="domain" description="Apple" evidence="5">
    <location>
        <begin position="398"/>
        <end position="470"/>
    </location>
</feature>
<dbReference type="InterPro" id="IPR000177">
    <property type="entry name" value="Apple"/>
</dbReference>
<keyword evidence="4" id="KW-1133">Transmembrane helix</keyword>
<feature type="region of interest" description="Disordered" evidence="3">
    <location>
        <begin position="242"/>
        <end position="301"/>
    </location>
</feature>
<dbReference type="SUPFAM" id="SSF57414">
    <property type="entry name" value="Hairpin loop containing domain-like"/>
    <property type="match status" value="1"/>
</dbReference>
<name>A0A813L210_POLGL</name>
<feature type="transmembrane region" description="Helical" evidence="4">
    <location>
        <begin position="28"/>
        <end position="49"/>
    </location>
</feature>
<dbReference type="GO" id="GO:0006508">
    <property type="term" value="P:proteolysis"/>
    <property type="evidence" value="ECO:0007669"/>
    <property type="project" value="InterPro"/>
</dbReference>
<dbReference type="InterPro" id="IPR003609">
    <property type="entry name" value="Pan_app"/>
</dbReference>
<keyword evidence="2" id="KW-1015">Disulfide bond</keyword>
<feature type="region of interest" description="Disordered" evidence="3">
    <location>
        <begin position="1"/>
        <end position="23"/>
    </location>
</feature>
<feature type="compositionally biased region" description="Low complexity" evidence="3">
    <location>
        <begin position="181"/>
        <end position="192"/>
    </location>
</feature>
<comment type="caution">
    <text evidence="6">The sequence shown here is derived from an EMBL/GenBank/DDBJ whole genome shotgun (WGS) entry which is preliminary data.</text>
</comment>